<dbReference type="Pfam" id="PF13274">
    <property type="entry name" value="SocA_Panacea"/>
    <property type="match status" value="1"/>
</dbReference>
<protein>
    <recommendedName>
        <fullName evidence="1">Antitoxin SocA-like Panacea domain-containing protein</fullName>
    </recommendedName>
</protein>
<feature type="domain" description="Antitoxin SocA-like Panacea" evidence="1">
    <location>
        <begin position="30"/>
        <end position="124"/>
    </location>
</feature>
<sequence length="181" mass="20896">MLKAIDVANFFIYLLSDKEDEENDLTNMKLNKLTYYAQGQFLKTNGKPLFSEGIEAWIHGPVVPSVYCEFKENKNNPIKDFSGDFDISKYTDEEKEVMLDVALDKGRYSASTLRDMTHKPGGPWAQRYNGNLHVAIPNELIREYFCKHDVLEPLELDLSDCEVIGHRDNDGYLVLPKEYDY</sequence>
<proteinExistence type="predicted"/>
<evidence type="ECO:0000259" key="1">
    <source>
        <dbReference type="Pfam" id="PF13274"/>
    </source>
</evidence>
<organism evidence="2">
    <name type="scientific">Podoviridae sp. ctlSr7</name>
    <dbReference type="NCBI Taxonomy" id="2826573"/>
    <lineage>
        <taxon>Viruses</taxon>
        <taxon>Duplodnaviria</taxon>
        <taxon>Heunggongvirae</taxon>
        <taxon>Uroviricota</taxon>
        <taxon>Caudoviricetes</taxon>
    </lineage>
</organism>
<dbReference type="EMBL" id="BK015014">
    <property type="protein sequence ID" value="DAD87098.1"/>
    <property type="molecule type" value="Genomic_DNA"/>
</dbReference>
<evidence type="ECO:0000313" key="2">
    <source>
        <dbReference type="EMBL" id="DAD87098.1"/>
    </source>
</evidence>
<dbReference type="InterPro" id="IPR025272">
    <property type="entry name" value="SocA_Panacea"/>
</dbReference>
<name>A0A8S5MYI9_9CAUD</name>
<accession>A0A8S5MYI9</accession>
<reference evidence="2" key="1">
    <citation type="journal article" date="2021" name="Proc. Natl. Acad. Sci. U.S.A.">
        <title>A Catalog of Tens of Thousands of Viruses from Human Metagenomes Reveals Hidden Associations with Chronic Diseases.</title>
        <authorList>
            <person name="Tisza M.J."/>
            <person name="Buck C.B."/>
        </authorList>
    </citation>
    <scope>NUCLEOTIDE SEQUENCE</scope>
    <source>
        <strain evidence="2">CtlSr7</strain>
    </source>
</reference>